<dbReference type="PROSITE" id="PS00061">
    <property type="entry name" value="ADH_SHORT"/>
    <property type="match status" value="1"/>
</dbReference>
<dbReference type="EMBL" id="JALP01000262">
    <property type="protein sequence ID" value="THG89114.1"/>
    <property type="molecule type" value="Genomic_DNA"/>
</dbReference>
<evidence type="ECO:0000256" key="3">
    <source>
        <dbReference type="SAM" id="MobiDB-lite"/>
    </source>
</evidence>
<dbReference type="Pfam" id="PF13561">
    <property type="entry name" value="adh_short_C2"/>
    <property type="match status" value="1"/>
</dbReference>
<dbReference type="CDD" id="cd05355">
    <property type="entry name" value="SDR_c1"/>
    <property type="match status" value="1"/>
</dbReference>
<dbReference type="Proteomes" id="UP000297014">
    <property type="component" value="Unassembled WGS sequence"/>
</dbReference>
<dbReference type="PRINTS" id="PR00081">
    <property type="entry name" value="GDHRDH"/>
</dbReference>
<gene>
    <name evidence="4" type="ORF">AJ85_19530</name>
</gene>
<feature type="compositionally biased region" description="Polar residues" evidence="3">
    <location>
        <begin position="1"/>
        <end position="21"/>
    </location>
</feature>
<evidence type="ECO:0000256" key="2">
    <source>
        <dbReference type="ARBA" id="ARBA00023002"/>
    </source>
</evidence>
<comment type="caution">
    <text evidence="4">The sequence shown here is derived from an EMBL/GenBank/DDBJ whole genome shotgun (WGS) entry which is preliminary data.</text>
</comment>
<sequence>MSKQDFSQVQTSGQPGQTQRQPGFESEMNPKPIFDNLNYVGSNKLQNKVALITGGDSGIGRAVAIAYAKEGASVVIVYLDEHEDAKETKKIVEAKGSRCELISGDVSDESFCHQAVQKTIDTFGQLDILVNNAAEQHYQTKIEQISSKQLHRTFQTNFFAYFYFIQASMPHLKKGSTIINTASITAYKGNPVLIDYSATKGAIVSLTRSLSESIVSTGIRVNAVAPGPIWTPLIPASFPASDVAKFGVDTPMGRPGQPAELAAAYVYLASEDSSYVSGQVLHINGGTIVNS</sequence>
<reference evidence="4 5" key="1">
    <citation type="submission" date="2014-01" db="EMBL/GenBank/DDBJ databases">
        <title>Draft genome sequencing of Bacillus alcalophilus CGMCC 1.3604.</title>
        <authorList>
            <person name="Yang J."/>
            <person name="Diao L."/>
            <person name="Yang S."/>
        </authorList>
    </citation>
    <scope>NUCLEOTIDE SEQUENCE [LARGE SCALE GENOMIC DNA]</scope>
    <source>
        <strain evidence="4 5">CGMCC 1.3604</strain>
    </source>
</reference>
<dbReference type="InterPro" id="IPR036291">
    <property type="entry name" value="NAD(P)-bd_dom_sf"/>
</dbReference>
<feature type="region of interest" description="Disordered" evidence="3">
    <location>
        <begin position="1"/>
        <end position="28"/>
    </location>
</feature>
<dbReference type="InterPro" id="IPR020904">
    <property type="entry name" value="Sc_DH/Rdtase_CS"/>
</dbReference>
<proteinExistence type="inferred from homology"/>
<evidence type="ECO:0000313" key="4">
    <source>
        <dbReference type="EMBL" id="THG89114.1"/>
    </source>
</evidence>
<organism evidence="4 5">
    <name type="scientific">Alkalihalobacillus alcalophilus ATCC 27647 = CGMCC 1.3604</name>
    <dbReference type="NCBI Taxonomy" id="1218173"/>
    <lineage>
        <taxon>Bacteria</taxon>
        <taxon>Bacillati</taxon>
        <taxon>Bacillota</taxon>
        <taxon>Bacilli</taxon>
        <taxon>Bacillales</taxon>
        <taxon>Bacillaceae</taxon>
        <taxon>Alkalihalobacillus</taxon>
    </lineage>
</organism>
<dbReference type="Gene3D" id="3.40.50.720">
    <property type="entry name" value="NAD(P)-binding Rossmann-like Domain"/>
    <property type="match status" value="1"/>
</dbReference>
<evidence type="ECO:0000313" key="5">
    <source>
        <dbReference type="Proteomes" id="UP000297014"/>
    </source>
</evidence>
<dbReference type="OrthoDB" id="9803333at2"/>
<dbReference type="GO" id="GO:0016614">
    <property type="term" value="F:oxidoreductase activity, acting on CH-OH group of donors"/>
    <property type="evidence" value="ECO:0007669"/>
    <property type="project" value="UniProtKB-ARBA"/>
</dbReference>
<dbReference type="InterPro" id="IPR002347">
    <property type="entry name" value="SDR_fam"/>
</dbReference>
<dbReference type="NCBIfam" id="NF005214">
    <property type="entry name" value="PRK06701.1"/>
    <property type="match status" value="1"/>
</dbReference>
<dbReference type="PANTHER" id="PTHR48107:SF16">
    <property type="entry name" value="NADPH-DEPENDENT ALDEHYDE REDUCTASE 1, CHLOROPLASTIC"/>
    <property type="match status" value="1"/>
</dbReference>
<dbReference type="FunFam" id="3.40.50.720:FF:000084">
    <property type="entry name" value="Short-chain dehydrogenase reductase"/>
    <property type="match status" value="1"/>
</dbReference>
<protein>
    <submittedName>
        <fullName evidence="4">Short-chain dehydrogenase</fullName>
    </submittedName>
</protein>
<dbReference type="AlphaFoldDB" id="A0A4S4JVI2"/>
<name>A0A4S4JVI2_ALKAL</name>
<dbReference type="PANTHER" id="PTHR48107">
    <property type="entry name" value="NADPH-DEPENDENT ALDEHYDE REDUCTASE-LIKE PROTEIN, CHLOROPLASTIC-RELATED"/>
    <property type="match status" value="1"/>
</dbReference>
<accession>A0A4S4JVI2</accession>
<comment type="similarity">
    <text evidence="1">Belongs to the short-chain dehydrogenases/reductases (SDR) family.</text>
</comment>
<dbReference type="PRINTS" id="PR00080">
    <property type="entry name" value="SDRFAMILY"/>
</dbReference>
<keyword evidence="2" id="KW-0560">Oxidoreductase</keyword>
<dbReference type="GO" id="GO:0008206">
    <property type="term" value="P:bile acid metabolic process"/>
    <property type="evidence" value="ECO:0007669"/>
    <property type="project" value="UniProtKB-ARBA"/>
</dbReference>
<dbReference type="SUPFAM" id="SSF51735">
    <property type="entry name" value="NAD(P)-binding Rossmann-fold domains"/>
    <property type="match status" value="1"/>
</dbReference>
<dbReference type="RefSeq" id="WP_003324475.1">
    <property type="nucleotide sequence ID" value="NZ_ALPT02000061.1"/>
</dbReference>
<evidence type="ECO:0000256" key="1">
    <source>
        <dbReference type="ARBA" id="ARBA00006484"/>
    </source>
</evidence>